<dbReference type="Pfam" id="PF20430">
    <property type="entry name" value="Eplus_motif"/>
    <property type="match status" value="1"/>
</dbReference>
<dbReference type="InterPro" id="IPR011990">
    <property type="entry name" value="TPR-like_helical_dom_sf"/>
</dbReference>
<reference evidence="5" key="1">
    <citation type="journal article" date="2023" name="Plant J.">
        <title>The genome of the king protea, Protea cynaroides.</title>
        <authorList>
            <person name="Chang J."/>
            <person name="Duong T.A."/>
            <person name="Schoeman C."/>
            <person name="Ma X."/>
            <person name="Roodt D."/>
            <person name="Barker N."/>
            <person name="Li Z."/>
            <person name="Van de Peer Y."/>
            <person name="Mizrachi E."/>
        </authorList>
    </citation>
    <scope>NUCLEOTIDE SEQUENCE</scope>
    <source>
        <tissue evidence="5">Young leaves</tissue>
    </source>
</reference>
<keyword evidence="2" id="KW-0677">Repeat</keyword>
<comment type="similarity">
    <text evidence="1">Belongs to the PPR family. PCMP-H subfamily.</text>
</comment>
<evidence type="ECO:0000256" key="3">
    <source>
        <dbReference type="PROSITE-ProRule" id="PRU00708"/>
    </source>
</evidence>
<dbReference type="InterPro" id="IPR002885">
    <property type="entry name" value="PPR_rpt"/>
</dbReference>
<evidence type="ECO:0000313" key="5">
    <source>
        <dbReference type="EMBL" id="KAJ4965438.1"/>
    </source>
</evidence>
<proteinExistence type="inferred from homology"/>
<dbReference type="AlphaFoldDB" id="A0A9Q0K7S5"/>
<accession>A0A9Q0K7S5</accession>
<dbReference type="Pfam" id="PF20431">
    <property type="entry name" value="E_motif"/>
    <property type="match status" value="1"/>
</dbReference>
<name>A0A9Q0K7S5_9MAGN</name>
<organism evidence="5 6">
    <name type="scientific">Protea cynaroides</name>
    <dbReference type="NCBI Taxonomy" id="273540"/>
    <lineage>
        <taxon>Eukaryota</taxon>
        <taxon>Viridiplantae</taxon>
        <taxon>Streptophyta</taxon>
        <taxon>Embryophyta</taxon>
        <taxon>Tracheophyta</taxon>
        <taxon>Spermatophyta</taxon>
        <taxon>Magnoliopsida</taxon>
        <taxon>Proteales</taxon>
        <taxon>Proteaceae</taxon>
        <taxon>Protea</taxon>
    </lineage>
</organism>
<dbReference type="InterPro" id="IPR046960">
    <property type="entry name" value="PPR_At4g14850-like_plant"/>
</dbReference>
<dbReference type="Pfam" id="PF13041">
    <property type="entry name" value="PPR_2"/>
    <property type="match status" value="3"/>
</dbReference>
<feature type="repeat" description="PPR" evidence="3">
    <location>
        <begin position="232"/>
        <end position="262"/>
    </location>
</feature>
<evidence type="ECO:0000313" key="6">
    <source>
        <dbReference type="Proteomes" id="UP001141806"/>
    </source>
</evidence>
<feature type="domain" description="DYW" evidence="4">
    <location>
        <begin position="555"/>
        <end position="636"/>
    </location>
</feature>
<dbReference type="Pfam" id="PF12854">
    <property type="entry name" value="PPR_1"/>
    <property type="match status" value="1"/>
</dbReference>
<dbReference type="OrthoDB" id="330671at2759"/>
<keyword evidence="6" id="KW-1185">Reference proteome</keyword>
<dbReference type="PANTHER" id="PTHR47926:SF463">
    <property type="entry name" value="PENTATRICOPEPTIDE REPEAT-CONTAINING PROTEIN"/>
    <property type="match status" value="1"/>
</dbReference>
<dbReference type="NCBIfam" id="TIGR00756">
    <property type="entry name" value="PPR"/>
    <property type="match status" value="5"/>
</dbReference>
<dbReference type="SUPFAM" id="SSF48452">
    <property type="entry name" value="TPR-like"/>
    <property type="match status" value="1"/>
</dbReference>
<dbReference type="Pfam" id="PF01535">
    <property type="entry name" value="PPR"/>
    <property type="match status" value="3"/>
</dbReference>
<dbReference type="InterPro" id="IPR046849">
    <property type="entry name" value="E2_motif"/>
</dbReference>
<dbReference type="InterPro" id="IPR046848">
    <property type="entry name" value="E_motif"/>
</dbReference>
<protein>
    <recommendedName>
        <fullName evidence="4">DYW domain-containing protein</fullName>
    </recommendedName>
</protein>
<dbReference type="FunFam" id="1.25.40.10:FF:000333">
    <property type="entry name" value="Pentatricopeptide repeat-containing protein"/>
    <property type="match status" value="1"/>
</dbReference>
<dbReference type="PROSITE" id="PS51375">
    <property type="entry name" value="PPR"/>
    <property type="match status" value="4"/>
</dbReference>
<dbReference type="FunFam" id="1.25.40.10:FF:000470">
    <property type="entry name" value="Pentatricopeptide repeat-containing protein At5g66520"/>
    <property type="match status" value="1"/>
</dbReference>
<comment type="caution">
    <text evidence="5">The sequence shown here is derived from an EMBL/GenBank/DDBJ whole genome shotgun (WGS) entry which is preliminary data.</text>
</comment>
<dbReference type="EMBL" id="JAMYWD010000007">
    <property type="protein sequence ID" value="KAJ4965438.1"/>
    <property type="molecule type" value="Genomic_DNA"/>
</dbReference>
<feature type="repeat" description="PPR" evidence="3">
    <location>
        <begin position="96"/>
        <end position="130"/>
    </location>
</feature>
<dbReference type="Proteomes" id="UP001141806">
    <property type="component" value="Unassembled WGS sequence"/>
</dbReference>
<gene>
    <name evidence="5" type="ORF">NE237_017287</name>
</gene>
<feature type="repeat" description="PPR" evidence="3">
    <location>
        <begin position="329"/>
        <end position="363"/>
    </location>
</feature>
<sequence length="636" mass="70701">MALSHLPSASWSPQVCTPVSIPANQFFPMDQKSRTLSLLETCSGMEELKQIHAQMFKTGLVLDAIPISRLLSFCASSASGDLSYAHLVFQGIQQRNTFMWNAMIRGYSNSNDPEEALLLYHHMLHSSVPPNDYTFPFLLKACAALSALKETEQIHTQILKTGYGFQAHATNSLLHVYTKSGSLTSAHRLFNSVTQRDTVSWNSMIDGYAKSGNMETARELFNQMPAKNVISWTTIISACVGAGLSKEALHFFHQMQSAGVEPDHVVLASMLSACAHLGALDQGRWIHAYIDNKGMQIDPVLGCTLMDMYAKCGDVEEALSVFRNIKKGGVPAWTAIITGLAIHGRGREAIDLFVEMERTGIKPNVITFTGVLTACSYAGLVDEGILIFNSMERVYNESPSIEHYGCMVDLLGRAGLLKEAEELVMTMPMKPNAAVWGALLNACCIHRNFELGKRIGEILLEVDPSHGGRYIHLANIFTMTGEWDLAVKVRRLMKDRGVMKLPGCSSICLNGVVHEFLAGDRSHPLTEEIYLMWDRIVESLGQEGYYVTATRDSLLDLEEEKETAIHQHSEKLAIAFGFISTEPGTVIRVTKNLRVCEDCHTAAKLISKVYSREIVMRDRTRFHLFKDGNCSCKDYW</sequence>
<dbReference type="Pfam" id="PF14432">
    <property type="entry name" value="DYW_deaminase"/>
    <property type="match status" value="1"/>
</dbReference>
<dbReference type="FunFam" id="1.25.40.10:FF:000184">
    <property type="entry name" value="Pentatricopeptide repeat-containing protein, chloroplastic"/>
    <property type="match status" value="1"/>
</dbReference>
<evidence type="ECO:0000256" key="2">
    <source>
        <dbReference type="ARBA" id="ARBA00022737"/>
    </source>
</evidence>
<evidence type="ECO:0000259" key="4">
    <source>
        <dbReference type="Pfam" id="PF14432"/>
    </source>
</evidence>
<dbReference type="InterPro" id="IPR032867">
    <property type="entry name" value="DYW_dom"/>
</dbReference>
<feature type="repeat" description="PPR" evidence="3">
    <location>
        <begin position="197"/>
        <end position="231"/>
    </location>
</feature>
<dbReference type="PANTHER" id="PTHR47926">
    <property type="entry name" value="PENTATRICOPEPTIDE REPEAT-CONTAINING PROTEIN"/>
    <property type="match status" value="1"/>
</dbReference>
<dbReference type="GO" id="GO:0003723">
    <property type="term" value="F:RNA binding"/>
    <property type="evidence" value="ECO:0007669"/>
    <property type="project" value="InterPro"/>
</dbReference>
<dbReference type="GO" id="GO:0009451">
    <property type="term" value="P:RNA modification"/>
    <property type="evidence" value="ECO:0007669"/>
    <property type="project" value="InterPro"/>
</dbReference>
<dbReference type="Gene3D" id="1.25.40.10">
    <property type="entry name" value="Tetratricopeptide repeat domain"/>
    <property type="match status" value="2"/>
</dbReference>
<evidence type="ECO:0000256" key="1">
    <source>
        <dbReference type="ARBA" id="ARBA00006643"/>
    </source>
</evidence>
<dbReference type="GO" id="GO:0008270">
    <property type="term" value="F:zinc ion binding"/>
    <property type="evidence" value="ECO:0007669"/>
    <property type="project" value="InterPro"/>
</dbReference>